<organism evidence="12 13">
    <name type="scientific">Amphibalanus amphitrite</name>
    <name type="common">Striped barnacle</name>
    <name type="synonym">Balanus amphitrite</name>
    <dbReference type="NCBI Taxonomy" id="1232801"/>
    <lineage>
        <taxon>Eukaryota</taxon>
        <taxon>Metazoa</taxon>
        <taxon>Ecdysozoa</taxon>
        <taxon>Arthropoda</taxon>
        <taxon>Crustacea</taxon>
        <taxon>Multicrustacea</taxon>
        <taxon>Cirripedia</taxon>
        <taxon>Thoracica</taxon>
        <taxon>Thoracicalcarea</taxon>
        <taxon>Balanomorpha</taxon>
        <taxon>Balanoidea</taxon>
        <taxon>Balanidae</taxon>
        <taxon>Amphibalaninae</taxon>
        <taxon>Amphibalanus</taxon>
    </lineage>
</organism>
<dbReference type="AlphaFoldDB" id="A0A6A4V2N1"/>
<dbReference type="EMBL" id="VIIS01002194">
    <property type="protein sequence ID" value="KAF0287379.1"/>
    <property type="molecule type" value="Genomic_DNA"/>
</dbReference>
<accession>A0A6A4V2N1</accession>
<feature type="transmembrane region" description="Helical" evidence="10">
    <location>
        <begin position="77"/>
        <end position="97"/>
    </location>
</feature>
<proteinExistence type="inferred from homology"/>
<dbReference type="PROSITE" id="PS50262">
    <property type="entry name" value="G_PROTEIN_RECEP_F1_2"/>
    <property type="match status" value="1"/>
</dbReference>
<keyword evidence="7 9" id="KW-0675">Receptor</keyword>
<name>A0A6A4V2N1_AMPAM</name>
<dbReference type="PANTHER" id="PTHR24243">
    <property type="entry name" value="G-PROTEIN COUPLED RECEPTOR"/>
    <property type="match status" value="1"/>
</dbReference>
<feature type="transmembrane region" description="Helical" evidence="10">
    <location>
        <begin position="159"/>
        <end position="181"/>
    </location>
</feature>
<keyword evidence="4 10" id="KW-1133">Transmembrane helix</keyword>
<dbReference type="SUPFAM" id="SSF81321">
    <property type="entry name" value="Family A G protein-coupled receptor-like"/>
    <property type="match status" value="1"/>
</dbReference>
<evidence type="ECO:0000256" key="4">
    <source>
        <dbReference type="ARBA" id="ARBA00022989"/>
    </source>
</evidence>
<evidence type="ECO:0000313" key="12">
    <source>
        <dbReference type="EMBL" id="KAF0287379.1"/>
    </source>
</evidence>
<dbReference type="OrthoDB" id="9990906at2759"/>
<evidence type="ECO:0000256" key="10">
    <source>
        <dbReference type="SAM" id="Phobius"/>
    </source>
</evidence>
<feature type="transmembrane region" description="Helical" evidence="10">
    <location>
        <begin position="298"/>
        <end position="324"/>
    </location>
</feature>
<gene>
    <name evidence="12" type="primary">FMRFaR_0</name>
    <name evidence="12" type="ORF">FJT64_014176</name>
</gene>
<dbReference type="InterPro" id="IPR000276">
    <property type="entry name" value="GPCR_Rhodpsn"/>
</dbReference>
<evidence type="ECO:0000256" key="8">
    <source>
        <dbReference type="ARBA" id="ARBA00023224"/>
    </source>
</evidence>
<feature type="transmembrane region" description="Helical" evidence="10">
    <location>
        <begin position="117"/>
        <end position="139"/>
    </location>
</feature>
<evidence type="ECO:0000256" key="2">
    <source>
        <dbReference type="ARBA" id="ARBA00010663"/>
    </source>
</evidence>
<keyword evidence="3 9" id="KW-0812">Transmembrane</keyword>
<evidence type="ECO:0000256" key="1">
    <source>
        <dbReference type="ARBA" id="ARBA00004141"/>
    </source>
</evidence>
<comment type="subcellular location">
    <subcellularLocation>
        <location evidence="1">Membrane</location>
        <topology evidence="1">Multi-pass membrane protein</topology>
    </subcellularLocation>
</comment>
<keyword evidence="5 9" id="KW-0297">G-protein coupled receptor</keyword>
<evidence type="ECO:0000256" key="9">
    <source>
        <dbReference type="RuleBase" id="RU000688"/>
    </source>
</evidence>
<dbReference type="InterPro" id="IPR017452">
    <property type="entry name" value="GPCR_Rhodpsn_7TM"/>
</dbReference>
<dbReference type="Proteomes" id="UP000440578">
    <property type="component" value="Unassembled WGS sequence"/>
</dbReference>
<comment type="similarity">
    <text evidence="2 9">Belongs to the G-protein coupled receptor 1 family.</text>
</comment>
<feature type="domain" description="G-protein coupled receptors family 1 profile" evidence="11">
    <location>
        <begin position="57"/>
        <end position="322"/>
    </location>
</feature>
<comment type="caution">
    <text evidence="12">The sequence shown here is derived from an EMBL/GenBank/DDBJ whole genome shotgun (WGS) entry which is preliminary data.</text>
</comment>
<evidence type="ECO:0000256" key="6">
    <source>
        <dbReference type="ARBA" id="ARBA00023136"/>
    </source>
</evidence>
<feature type="transmembrane region" description="Helical" evidence="10">
    <location>
        <begin position="262"/>
        <end position="286"/>
    </location>
</feature>
<evidence type="ECO:0000256" key="7">
    <source>
        <dbReference type="ARBA" id="ARBA00023170"/>
    </source>
</evidence>
<dbReference type="Pfam" id="PF00001">
    <property type="entry name" value="7tm_1"/>
    <property type="match status" value="1"/>
</dbReference>
<evidence type="ECO:0000313" key="13">
    <source>
        <dbReference type="Proteomes" id="UP000440578"/>
    </source>
</evidence>
<evidence type="ECO:0000256" key="5">
    <source>
        <dbReference type="ARBA" id="ARBA00023040"/>
    </source>
</evidence>
<protein>
    <submittedName>
        <fullName evidence="12">FMRFamide receptor</fullName>
    </submittedName>
</protein>
<evidence type="ECO:0000256" key="3">
    <source>
        <dbReference type="ARBA" id="ARBA00022692"/>
    </source>
</evidence>
<keyword evidence="6 10" id="KW-0472">Membrane</keyword>
<sequence>MAPWENLTDSATLALNRSATSAGDMEANRTDLQTLTQVLDMLELYYTPLIVVLGACGNIASMLVLFLTKLRGQSSSFYLSALAASDTGFLLTQLVGWLEEVHLPLLLQPVICQLTQYVANCCSFTSAWFVVAFTVERFVAVCYPLHRPSFCTVHRAKMVIASLTAISALANSYALVIIRPIPLDDGQMVCDIDFGRYPSVGFWLTTVDMVATLVLPFLLIVLLNVQIARAICRLELVRRMMYVSSAEHGTPRANSQQKITKMLLIVSSVFLLLNLPAYVIRVWAFIATVTRSTTRSDLWLVLVQAVAHLLFQLNFAINFLLYCVSGQNFRRAVRALFCGTRQPASTRTSTTLAENIPLTSLCRRSVHAVCSNGTAKRAVVRGSPI</sequence>
<dbReference type="CDD" id="cd14978">
    <property type="entry name" value="7tmA_FMRFamide_R-like"/>
    <property type="match status" value="1"/>
</dbReference>
<dbReference type="PROSITE" id="PS00237">
    <property type="entry name" value="G_PROTEIN_RECEP_F1_1"/>
    <property type="match status" value="1"/>
</dbReference>
<dbReference type="Gene3D" id="1.20.1070.10">
    <property type="entry name" value="Rhodopsin 7-helix transmembrane proteins"/>
    <property type="match status" value="1"/>
</dbReference>
<evidence type="ECO:0000259" key="11">
    <source>
        <dbReference type="PROSITE" id="PS50262"/>
    </source>
</evidence>
<reference evidence="12 13" key="1">
    <citation type="submission" date="2019-07" db="EMBL/GenBank/DDBJ databases">
        <title>Draft genome assembly of a fouling barnacle, Amphibalanus amphitrite (Darwin, 1854): The first reference genome for Thecostraca.</title>
        <authorList>
            <person name="Kim W."/>
        </authorList>
    </citation>
    <scope>NUCLEOTIDE SEQUENCE [LARGE SCALE GENOMIC DNA]</scope>
    <source>
        <strain evidence="12">SNU_AA5</strain>
        <tissue evidence="12">Soma without cirri and trophi</tissue>
    </source>
</reference>
<dbReference type="PANTHER" id="PTHR24243:SF230">
    <property type="entry name" value="G-PROTEIN COUPLED RECEPTORS FAMILY 1 PROFILE DOMAIN-CONTAINING PROTEIN"/>
    <property type="match status" value="1"/>
</dbReference>
<keyword evidence="13" id="KW-1185">Reference proteome</keyword>
<keyword evidence="8 9" id="KW-0807">Transducer</keyword>
<dbReference type="PRINTS" id="PR00237">
    <property type="entry name" value="GPCRRHODOPSN"/>
</dbReference>
<feature type="transmembrane region" description="Helical" evidence="10">
    <location>
        <begin position="45"/>
        <end position="65"/>
    </location>
</feature>
<feature type="transmembrane region" description="Helical" evidence="10">
    <location>
        <begin position="201"/>
        <end position="223"/>
    </location>
</feature>
<dbReference type="GO" id="GO:0005886">
    <property type="term" value="C:plasma membrane"/>
    <property type="evidence" value="ECO:0007669"/>
    <property type="project" value="TreeGrafter"/>
</dbReference>
<dbReference type="GO" id="GO:0004930">
    <property type="term" value="F:G protein-coupled receptor activity"/>
    <property type="evidence" value="ECO:0007669"/>
    <property type="project" value="UniProtKB-KW"/>
</dbReference>